<gene>
    <name evidence="1" type="ORF">ABT39_MTgene1627</name>
</gene>
<organism evidence="1">
    <name type="scientific">Picea glauca</name>
    <name type="common">White spruce</name>
    <name type="synonym">Pinus glauca</name>
    <dbReference type="NCBI Taxonomy" id="3330"/>
    <lineage>
        <taxon>Eukaryota</taxon>
        <taxon>Viridiplantae</taxon>
        <taxon>Streptophyta</taxon>
        <taxon>Embryophyta</taxon>
        <taxon>Tracheophyta</taxon>
        <taxon>Spermatophyta</taxon>
        <taxon>Pinopsida</taxon>
        <taxon>Pinidae</taxon>
        <taxon>Conifers I</taxon>
        <taxon>Pinales</taxon>
        <taxon>Pinaceae</taxon>
        <taxon>Picea</taxon>
    </lineage>
</organism>
<dbReference type="AlphaFoldDB" id="A0A101LWB2"/>
<name>A0A101LWB2_PICGL</name>
<keyword evidence="1" id="KW-0496">Mitochondrion</keyword>
<protein>
    <submittedName>
        <fullName evidence="1">Uncharacterized protein</fullName>
    </submittedName>
</protein>
<comment type="caution">
    <text evidence="1">The sequence shown here is derived from an EMBL/GenBank/DDBJ whole genome shotgun (WGS) entry which is preliminary data.</text>
</comment>
<dbReference type="EMBL" id="LKAM01000011">
    <property type="protein sequence ID" value="KUM46525.1"/>
    <property type="molecule type" value="Genomic_DNA"/>
</dbReference>
<evidence type="ECO:0000313" key="1">
    <source>
        <dbReference type="EMBL" id="KUM46525.1"/>
    </source>
</evidence>
<proteinExistence type="predicted"/>
<geneLocation type="mitochondrion" evidence="1"/>
<accession>A0A101LWB2</accession>
<reference evidence="1" key="1">
    <citation type="journal article" date="2015" name="Genome Biol. Evol.">
        <title>Organellar Genomes of White Spruce (Picea glauca): Assembly and Annotation.</title>
        <authorList>
            <person name="Jackman S.D."/>
            <person name="Warren R.L."/>
            <person name="Gibb E.A."/>
            <person name="Vandervalk B.P."/>
            <person name="Mohamadi H."/>
            <person name="Chu J."/>
            <person name="Raymond A."/>
            <person name="Pleasance S."/>
            <person name="Coope R."/>
            <person name="Wildung M.R."/>
            <person name="Ritland C.E."/>
            <person name="Bousquet J."/>
            <person name="Jones S.J."/>
            <person name="Bohlmann J."/>
            <person name="Birol I."/>
        </authorList>
    </citation>
    <scope>NUCLEOTIDE SEQUENCE [LARGE SCALE GENOMIC DNA]</scope>
    <source>
        <tissue evidence="1">Flushing bud</tissue>
    </source>
</reference>
<sequence>MRSTYPQWYQYKKTLCLKWSECKFLCAKWCCLKVSSANRARCKTQGIPLLPLQALSTTCQSINMLSVEALLCALCVRFDCNLFIVL</sequence>